<dbReference type="PANTHER" id="PTHR37721:SF1">
    <property type="entry name" value="OS05G0464200 PROTEIN"/>
    <property type="match status" value="1"/>
</dbReference>
<protein>
    <submittedName>
        <fullName evidence="1">Uncharacterized protein</fullName>
    </submittedName>
</protein>
<dbReference type="InParanoid" id="B9SD56"/>
<dbReference type="PANTHER" id="PTHR37721">
    <property type="entry name" value="OS05G0464200 PROTEIN"/>
    <property type="match status" value="1"/>
</dbReference>
<sequence>MEYEFKNTPQGQQVRIPPPRGQIKAKIFKNLAKLVKSVVSVVGVVKKKKKKTDGDNGDSDAAS</sequence>
<evidence type="ECO:0000313" key="1">
    <source>
        <dbReference type="EMBL" id="EEF38494.1"/>
    </source>
</evidence>
<accession>B9SD56</accession>
<organism evidence="1 2">
    <name type="scientific">Ricinus communis</name>
    <name type="common">Castor bean</name>
    <dbReference type="NCBI Taxonomy" id="3988"/>
    <lineage>
        <taxon>Eukaryota</taxon>
        <taxon>Viridiplantae</taxon>
        <taxon>Streptophyta</taxon>
        <taxon>Embryophyta</taxon>
        <taxon>Tracheophyta</taxon>
        <taxon>Spermatophyta</taxon>
        <taxon>Magnoliopsida</taxon>
        <taxon>eudicotyledons</taxon>
        <taxon>Gunneridae</taxon>
        <taxon>Pentapetalae</taxon>
        <taxon>rosids</taxon>
        <taxon>fabids</taxon>
        <taxon>Malpighiales</taxon>
        <taxon>Euphorbiaceae</taxon>
        <taxon>Acalyphoideae</taxon>
        <taxon>Acalypheae</taxon>
        <taxon>Ricinus</taxon>
    </lineage>
</organism>
<dbReference type="EMBL" id="EQ973925">
    <property type="protein sequence ID" value="EEF38494.1"/>
    <property type="molecule type" value="Genomic_DNA"/>
</dbReference>
<dbReference type="AlphaFoldDB" id="B9SD56"/>
<reference evidence="2" key="1">
    <citation type="journal article" date="2010" name="Nat. Biotechnol.">
        <title>Draft genome sequence of the oilseed species Ricinus communis.</title>
        <authorList>
            <person name="Chan A.P."/>
            <person name="Crabtree J."/>
            <person name="Zhao Q."/>
            <person name="Lorenzi H."/>
            <person name="Orvis J."/>
            <person name="Puiu D."/>
            <person name="Melake-Berhan A."/>
            <person name="Jones K.M."/>
            <person name="Redman J."/>
            <person name="Chen G."/>
            <person name="Cahoon E.B."/>
            <person name="Gedil M."/>
            <person name="Stanke M."/>
            <person name="Haas B.J."/>
            <person name="Wortman J.R."/>
            <person name="Fraser-Liggett C.M."/>
            <person name="Ravel J."/>
            <person name="Rabinowicz P.D."/>
        </authorList>
    </citation>
    <scope>NUCLEOTIDE SEQUENCE [LARGE SCALE GENOMIC DNA]</scope>
    <source>
        <strain evidence="2">cv. Hale</strain>
    </source>
</reference>
<proteinExistence type="predicted"/>
<keyword evidence="2" id="KW-1185">Reference proteome</keyword>
<evidence type="ECO:0000313" key="2">
    <source>
        <dbReference type="Proteomes" id="UP000008311"/>
    </source>
</evidence>
<gene>
    <name evidence="1" type="ORF">RCOM_1070750</name>
</gene>
<dbReference type="Proteomes" id="UP000008311">
    <property type="component" value="Unassembled WGS sequence"/>
</dbReference>
<name>B9SD56_RICCO</name>